<feature type="transmembrane region" description="Helical" evidence="2">
    <location>
        <begin position="20"/>
        <end position="37"/>
    </location>
</feature>
<name>A0ABM9TYI5_9HYPH</name>
<proteinExistence type="predicted"/>
<evidence type="ECO:0000313" key="3">
    <source>
        <dbReference type="EMBL" id="CUA84072.1"/>
    </source>
</evidence>
<evidence type="ECO:0000256" key="1">
    <source>
        <dbReference type="SAM" id="MobiDB-lite"/>
    </source>
</evidence>
<evidence type="ECO:0000256" key="2">
    <source>
        <dbReference type="SAM" id="Phobius"/>
    </source>
</evidence>
<keyword evidence="4" id="KW-1185">Reference proteome</keyword>
<keyword evidence="2" id="KW-0812">Transmembrane</keyword>
<dbReference type="EMBL" id="CYHC01000001">
    <property type="protein sequence ID" value="CUA84072.1"/>
    <property type="molecule type" value="Genomic_DNA"/>
</dbReference>
<comment type="caution">
    <text evidence="3">The sequence shown here is derived from an EMBL/GenBank/DDBJ whole genome shotgun (WGS) entry which is preliminary data.</text>
</comment>
<keyword evidence="2" id="KW-0472">Membrane</keyword>
<feature type="transmembrane region" description="Helical" evidence="2">
    <location>
        <begin position="70"/>
        <end position="91"/>
    </location>
</feature>
<accession>A0ABM9TYI5</accession>
<keyword evidence="2" id="KW-1133">Transmembrane helix</keyword>
<evidence type="ECO:0000313" key="4">
    <source>
        <dbReference type="Proteomes" id="UP000182178"/>
    </source>
</evidence>
<reference evidence="3 4" key="1">
    <citation type="submission" date="2015-08" db="EMBL/GenBank/DDBJ databases">
        <authorList>
            <person name="Varghese N."/>
        </authorList>
    </citation>
    <scope>NUCLEOTIDE SEQUENCE [LARGE SCALE GENOMIC DNA]</scope>
    <source>
        <strain evidence="3 4">DSM 18167</strain>
    </source>
</reference>
<protein>
    <submittedName>
        <fullName evidence="3">Uncharacterized protein</fullName>
    </submittedName>
</protein>
<dbReference type="Proteomes" id="UP000182178">
    <property type="component" value="Unassembled WGS sequence"/>
</dbReference>
<gene>
    <name evidence="3" type="ORF">Ga0061061_101170</name>
</gene>
<feature type="compositionally biased region" description="Basic and acidic residues" evidence="1">
    <location>
        <begin position="134"/>
        <end position="147"/>
    </location>
</feature>
<organism evidence="3 4">
    <name type="scientific">Chelatococcus sambhunathii</name>
    <dbReference type="NCBI Taxonomy" id="363953"/>
    <lineage>
        <taxon>Bacteria</taxon>
        <taxon>Pseudomonadati</taxon>
        <taxon>Pseudomonadota</taxon>
        <taxon>Alphaproteobacteria</taxon>
        <taxon>Hyphomicrobiales</taxon>
        <taxon>Chelatococcaceae</taxon>
        <taxon>Chelatococcus</taxon>
    </lineage>
</organism>
<feature type="region of interest" description="Disordered" evidence="1">
    <location>
        <begin position="134"/>
        <end position="166"/>
    </location>
</feature>
<sequence>MRSGRDILPQCSVPRTVERIAMLITIALGALVLGLVAGRRGKAVAWAGGSFLAAVAGGIAGGASGGWSGLAAGAGTAVLAFNGGLMLVLLLELAHSQRSGAVRHAAAGGPDDVAERLGEVDIAASALARTAAMMKEREGRRAGETARKSIGKTEGQGADSPIRKSR</sequence>
<feature type="transmembrane region" description="Helical" evidence="2">
    <location>
        <begin position="44"/>
        <end position="64"/>
    </location>
</feature>